<feature type="chain" id="PRO_5022899258" evidence="1">
    <location>
        <begin position="16"/>
        <end position="113"/>
    </location>
</feature>
<comment type="caution">
    <text evidence="3">The sequence shown here is derived from an EMBL/GenBank/DDBJ whole genome shotgun (WGS) entry which is preliminary data.</text>
</comment>
<feature type="domain" description="Tf2-1-like SH3-like" evidence="2">
    <location>
        <begin position="70"/>
        <end position="111"/>
    </location>
</feature>
<dbReference type="EMBL" id="SMMG02000002">
    <property type="protein sequence ID" value="KAA3484306.1"/>
    <property type="molecule type" value="Genomic_DNA"/>
</dbReference>
<reference evidence="4" key="1">
    <citation type="journal article" date="2019" name="Plant Biotechnol. J.">
        <title>Genome sequencing of the Australian wild diploid species Gossypium australe highlights disease resistance and delayed gland morphogenesis.</title>
        <authorList>
            <person name="Cai Y."/>
            <person name="Cai X."/>
            <person name="Wang Q."/>
            <person name="Wang P."/>
            <person name="Zhang Y."/>
            <person name="Cai C."/>
            <person name="Xu Y."/>
            <person name="Wang K."/>
            <person name="Zhou Z."/>
            <person name="Wang C."/>
            <person name="Geng S."/>
            <person name="Li B."/>
            <person name="Dong Q."/>
            <person name="Hou Y."/>
            <person name="Wang H."/>
            <person name="Ai P."/>
            <person name="Liu Z."/>
            <person name="Yi F."/>
            <person name="Sun M."/>
            <person name="An G."/>
            <person name="Cheng J."/>
            <person name="Zhang Y."/>
            <person name="Shi Q."/>
            <person name="Xie Y."/>
            <person name="Shi X."/>
            <person name="Chang Y."/>
            <person name="Huang F."/>
            <person name="Chen Y."/>
            <person name="Hong S."/>
            <person name="Mi L."/>
            <person name="Sun Q."/>
            <person name="Zhang L."/>
            <person name="Zhou B."/>
            <person name="Peng R."/>
            <person name="Zhang X."/>
            <person name="Liu F."/>
        </authorList>
    </citation>
    <scope>NUCLEOTIDE SEQUENCE [LARGE SCALE GENOMIC DNA]</scope>
    <source>
        <strain evidence="4">cv. PA1801</strain>
    </source>
</reference>
<keyword evidence="3" id="KW-0548">Nucleotidyltransferase</keyword>
<accession>A0A5B6WSN4</accession>
<dbReference type="GO" id="GO:0003964">
    <property type="term" value="F:RNA-directed DNA polymerase activity"/>
    <property type="evidence" value="ECO:0007669"/>
    <property type="project" value="UniProtKB-KW"/>
</dbReference>
<protein>
    <submittedName>
        <fullName evidence="3">Reverse transcriptase</fullName>
    </submittedName>
</protein>
<gene>
    <name evidence="3" type="ORF">EPI10_006395</name>
</gene>
<keyword evidence="3" id="KW-0695">RNA-directed DNA polymerase</keyword>
<evidence type="ECO:0000256" key="1">
    <source>
        <dbReference type="SAM" id="SignalP"/>
    </source>
</evidence>
<evidence type="ECO:0000313" key="4">
    <source>
        <dbReference type="Proteomes" id="UP000325315"/>
    </source>
</evidence>
<dbReference type="Proteomes" id="UP000325315">
    <property type="component" value="Unassembled WGS sequence"/>
</dbReference>
<sequence>MVILLCILVVQKCILICENHIDGQMANQSLLSKYWKTCCKPISLSLKLVGNNRRKSYVDLKRKEIEYAIGEKVFLKVFQWKKILRFGHKVKLSPKYIESYEMTERVGPVTYST</sequence>
<dbReference type="PANTHER" id="PTHR46148:SF44">
    <property type="entry name" value="GAG-POL POLYPROTEIN"/>
    <property type="match status" value="1"/>
</dbReference>
<name>A0A5B6WSN4_9ROSI</name>
<keyword evidence="4" id="KW-1185">Reference proteome</keyword>
<proteinExistence type="predicted"/>
<organism evidence="3 4">
    <name type="scientific">Gossypium australe</name>
    <dbReference type="NCBI Taxonomy" id="47621"/>
    <lineage>
        <taxon>Eukaryota</taxon>
        <taxon>Viridiplantae</taxon>
        <taxon>Streptophyta</taxon>
        <taxon>Embryophyta</taxon>
        <taxon>Tracheophyta</taxon>
        <taxon>Spermatophyta</taxon>
        <taxon>Magnoliopsida</taxon>
        <taxon>eudicotyledons</taxon>
        <taxon>Gunneridae</taxon>
        <taxon>Pentapetalae</taxon>
        <taxon>rosids</taxon>
        <taxon>malvids</taxon>
        <taxon>Malvales</taxon>
        <taxon>Malvaceae</taxon>
        <taxon>Malvoideae</taxon>
        <taxon>Gossypium</taxon>
    </lineage>
</organism>
<dbReference type="AlphaFoldDB" id="A0A5B6WSN4"/>
<evidence type="ECO:0000259" key="2">
    <source>
        <dbReference type="Pfam" id="PF24626"/>
    </source>
</evidence>
<keyword evidence="1" id="KW-0732">Signal</keyword>
<dbReference type="OrthoDB" id="997247at2759"/>
<feature type="signal peptide" evidence="1">
    <location>
        <begin position="1"/>
        <end position="15"/>
    </location>
</feature>
<keyword evidence="3" id="KW-0808">Transferase</keyword>
<dbReference type="PANTHER" id="PTHR46148">
    <property type="entry name" value="CHROMO DOMAIN-CONTAINING PROTEIN"/>
    <property type="match status" value="1"/>
</dbReference>
<dbReference type="InterPro" id="IPR056924">
    <property type="entry name" value="SH3_Tf2-1"/>
</dbReference>
<evidence type="ECO:0000313" key="3">
    <source>
        <dbReference type="EMBL" id="KAA3484306.1"/>
    </source>
</evidence>
<dbReference type="Pfam" id="PF24626">
    <property type="entry name" value="SH3_Tf2-1"/>
    <property type="match status" value="1"/>
</dbReference>